<sequence length="64" mass="6871">MPGRGLLEARLGRGLIGLEGMNEVMISEDSSESASESSSRVLSEDSDDEEEVDISESSFSRFTG</sequence>
<evidence type="ECO:0000256" key="1">
    <source>
        <dbReference type="SAM" id="MobiDB-lite"/>
    </source>
</evidence>
<dbReference type="InParanoid" id="A0A409XPJ3"/>
<dbReference type="AlphaFoldDB" id="A0A409XPJ3"/>
<evidence type="ECO:0000313" key="2">
    <source>
        <dbReference type="EMBL" id="PPQ92616.1"/>
    </source>
</evidence>
<feature type="compositionally biased region" description="Low complexity" evidence="1">
    <location>
        <begin position="55"/>
        <end position="64"/>
    </location>
</feature>
<feature type="region of interest" description="Disordered" evidence="1">
    <location>
        <begin position="25"/>
        <end position="64"/>
    </location>
</feature>
<gene>
    <name evidence="2" type="ORF">CVT25_007308</name>
</gene>
<accession>A0A409XPJ3</accession>
<dbReference type="EMBL" id="NHYD01001022">
    <property type="protein sequence ID" value="PPQ92616.1"/>
    <property type="molecule type" value="Genomic_DNA"/>
</dbReference>
<feature type="compositionally biased region" description="Low complexity" evidence="1">
    <location>
        <begin position="32"/>
        <end position="41"/>
    </location>
</feature>
<organism evidence="2 3">
    <name type="scientific">Psilocybe cyanescens</name>
    <dbReference type="NCBI Taxonomy" id="93625"/>
    <lineage>
        <taxon>Eukaryota</taxon>
        <taxon>Fungi</taxon>
        <taxon>Dikarya</taxon>
        <taxon>Basidiomycota</taxon>
        <taxon>Agaricomycotina</taxon>
        <taxon>Agaricomycetes</taxon>
        <taxon>Agaricomycetidae</taxon>
        <taxon>Agaricales</taxon>
        <taxon>Agaricineae</taxon>
        <taxon>Strophariaceae</taxon>
        <taxon>Psilocybe</taxon>
    </lineage>
</organism>
<comment type="caution">
    <text evidence="2">The sequence shown here is derived from an EMBL/GenBank/DDBJ whole genome shotgun (WGS) entry which is preliminary data.</text>
</comment>
<feature type="compositionally biased region" description="Acidic residues" evidence="1">
    <location>
        <begin position="44"/>
        <end position="54"/>
    </location>
</feature>
<name>A0A409XPJ3_PSICY</name>
<protein>
    <submittedName>
        <fullName evidence="2">Uncharacterized protein</fullName>
    </submittedName>
</protein>
<evidence type="ECO:0000313" key="3">
    <source>
        <dbReference type="Proteomes" id="UP000283269"/>
    </source>
</evidence>
<reference evidence="2 3" key="1">
    <citation type="journal article" date="2018" name="Evol. Lett.">
        <title>Horizontal gene cluster transfer increased hallucinogenic mushroom diversity.</title>
        <authorList>
            <person name="Reynolds H.T."/>
            <person name="Vijayakumar V."/>
            <person name="Gluck-Thaler E."/>
            <person name="Korotkin H.B."/>
            <person name="Matheny P.B."/>
            <person name="Slot J.C."/>
        </authorList>
    </citation>
    <scope>NUCLEOTIDE SEQUENCE [LARGE SCALE GENOMIC DNA]</scope>
    <source>
        <strain evidence="2 3">2631</strain>
    </source>
</reference>
<dbReference type="Proteomes" id="UP000283269">
    <property type="component" value="Unassembled WGS sequence"/>
</dbReference>
<keyword evidence="3" id="KW-1185">Reference proteome</keyword>
<proteinExistence type="predicted"/>